<accession>A0A0C2WCY3</accession>
<feature type="region of interest" description="Disordered" evidence="1">
    <location>
        <begin position="165"/>
        <end position="197"/>
    </location>
</feature>
<dbReference type="InParanoid" id="A0A0C2WCY3"/>
<reference evidence="2 3" key="1">
    <citation type="submission" date="2014-04" db="EMBL/GenBank/DDBJ databases">
        <title>Evolutionary Origins and Diversification of the Mycorrhizal Mutualists.</title>
        <authorList>
            <consortium name="DOE Joint Genome Institute"/>
            <consortium name="Mycorrhizal Genomics Consortium"/>
            <person name="Kohler A."/>
            <person name="Kuo A."/>
            <person name="Nagy L.G."/>
            <person name="Floudas D."/>
            <person name="Copeland A."/>
            <person name="Barry K.W."/>
            <person name="Cichocki N."/>
            <person name="Veneault-Fourrey C."/>
            <person name="LaButti K."/>
            <person name="Lindquist E.A."/>
            <person name="Lipzen A."/>
            <person name="Lundell T."/>
            <person name="Morin E."/>
            <person name="Murat C."/>
            <person name="Riley R."/>
            <person name="Ohm R."/>
            <person name="Sun H."/>
            <person name="Tunlid A."/>
            <person name="Henrissat B."/>
            <person name="Grigoriev I.V."/>
            <person name="Hibbett D.S."/>
            <person name="Martin F."/>
        </authorList>
    </citation>
    <scope>NUCLEOTIDE SEQUENCE [LARGE SCALE GENOMIC DNA]</scope>
    <source>
        <strain evidence="2 3">Koide BX008</strain>
    </source>
</reference>
<dbReference type="Proteomes" id="UP000054549">
    <property type="component" value="Unassembled WGS sequence"/>
</dbReference>
<dbReference type="EMBL" id="KN819150">
    <property type="protein sequence ID" value="KIL53898.1"/>
    <property type="molecule type" value="Genomic_DNA"/>
</dbReference>
<gene>
    <name evidence="2" type="ORF">M378DRAFT_19422</name>
</gene>
<dbReference type="HOGENOM" id="CLU_063698_0_0_1"/>
<proteinExistence type="predicted"/>
<organism evidence="2 3">
    <name type="scientific">Amanita muscaria (strain Koide BX008)</name>
    <dbReference type="NCBI Taxonomy" id="946122"/>
    <lineage>
        <taxon>Eukaryota</taxon>
        <taxon>Fungi</taxon>
        <taxon>Dikarya</taxon>
        <taxon>Basidiomycota</taxon>
        <taxon>Agaricomycotina</taxon>
        <taxon>Agaricomycetes</taxon>
        <taxon>Agaricomycetidae</taxon>
        <taxon>Agaricales</taxon>
        <taxon>Pluteineae</taxon>
        <taxon>Amanitaceae</taxon>
        <taxon>Amanita</taxon>
    </lineage>
</organism>
<sequence>MTVLLDLLPRLSPSHSHPILSFSPLQRHPCAAIPPCAVAKGFSLGDSSPLHPRHAKKEAQTVRSGRYDSASLAITTLHPMLAPHRGQHPALSTPPIPLLRATLVLVSGFMIEFTTVLRQHTKHLHRQALAWRMTRLTEDLNKILALTLQESPSRITTFYTTAKPFRREQQLPRRPRAPVGPHSTPEPIAKNEPPRTSCTSHLGLIRTPLHDILPDVHTLDGSEHTIAPQVGLQLWRRPYPVWKLMLGRPLHTGLLLNHRKTFIMTSHEEGLIHPLTILGHQIEHHEDILMSLVNLTALITRCTAMIPSQDHPDYVPYFARLLNEALLIALEDTHSRISMNRGFGQIIQNHAWPPMVFHGHAWPCMLHWCP</sequence>
<evidence type="ECO:0000256" key="1">
    <source>
        <dbReference type="SAM" id="MobiDB-lite"/>
    </source>
</evidence>
<keyword evidence="3" id="KW-1185">Reference proteome</keyword>
<evidence type="ECO:0000313" key="2">
    <source>
        <dbReference type="EMBL" id="KIL53898.1"/>
    </source>
</evidence>
<name>A0A0C2WCY3_AMAMK</name>
<protein>
    <submittedName>
        <fullName evidence="2">Uncharacterized protein</fullName>
    </submittedName>
</protein>
<dbReference type="AlphaFoldDB" id="A0A0C2WCY3"/>
<evidence type="ECO:0000313" key="3">
    <source>
        <dbReference type="Proteomes" id="UP000054549"/>
    </source>
</evidence>